<evidence type="ECO:0000313" key="1">
    <source>
        <dbReference type="EMBL" id="WUR15721.1"/>
    </source>
</evidence>
<evidence type="ECO:0000313" key="2">
    <source>
        <dbReference type="Proteomes" id="UP000321323"/>
    </source>
</evidence>
<sequence length="64" mass="7383">MAYSMESRRDSQRAELINDVLRAEPDVTLRARARFLADVGVPFPVICRVISEPARRRRQPQTQS</sequence>
<dbReference type="EMBL" id="CP136508">
    <property type="protein sequence ID" value="WUR15721.1"/>
    <property type="molecule type" value="Genomic_DNA"/>
</dbReference>
<organism evidence="1 2">
    <name type="scientific">[Empedobacter] haloabium</name>
    <dbReference type="NCBI Taxonomy" id="592317"/>
    <lineage>
        <taxon>Bacteria</taxon>
        <taxon>Pseudomonadati</taxon>
        <taxon>Pseudomonadota</taxon>
        <taxon>Betaproteobacteria</taxon>
        <taxon>Burkholderiales</taxon>
        <taxon>Oxalobacteraceae</taxon>
        <taxon>Telluria group</taxon>
        <taxon>Telluria group incertae sedis</taxon>
    </lineage>
</organism>
<accession>A0ABZ1UUU9</accession>
<protein>
    <submittedName>
        <fullName evidence="1">Uncharacterized protein</fullName>
    </submittedName>
</protein>
<reference evidence="1 2" key="1">
    <citation type="journal article" date="2019" name="Int. J. Syst. Evol. Microbiol.">
        <title>The Draft Whole-Genome Sequence of the Antibiotic Producer Empedobacter haloabium ATCC 31962 Provides Indications for Its Taxonomic Reclassification.</title>
        <authorList>
            <person name="Miess H."/>
            <person name="Arlt P."/>
            <person name="Apel A.K."/>
            <person name="Weber T."/>
            <person name="Nieselt K."/>
            <person name="Hanssen F."/>
            <person name="Czemmel S."/>
            <person name="Nahnsen S."/>
            <person name="Gross H."/>
        </authorList>
    </citation>
    <scope>NUCLEOTIDE SEQUENCE [LARGE SCALE GENOMIC DNA]</scope>
    <source>
        <strain evidence="1 2">ATCC 31962</strain>
    </source>
</reference>
<keyword evidence="2" id="KW-1185">Reference proteome</keyword>
<dbReference type="Proteomes" id="UP000321323">
    <property type="component" value="Chromosome"/>
</dbReference>
<gene>
    <name evidence="1" type="ORF">E7V67_011635</name>
</gene>
<proteinExistence type="predicted"/>
<name>A0ABZ1UUU9_9BURK</name>